<evidence type="ECO:0000313" key="2">
    <source>
        <dbReference type="EMBL" id="UZA02737.1"/>
    </source>
</evidence>
<evidence type="ECO:0000313" key="5">
    <source>
        <dbReference type="Proteomes" id="UP001163632"/>
    </source>
</evidence>
<accession>A0AAQ2Q238</accession>
<dbReference type="AlphaFoldDB" id="A0AAQ2Q238"/>
<dbReference type="EMBL" id="CP087781">
    <property type="protein sequence ID" value="UZA52064.1"/>
    <property type="molecule type" value="Genomic_DNA"/>
</dbReference>
<keyword evidence="1" id="KW-0732">Signal</keyword>
<feature type="signal peptide" evidence="1">
    <location>
        <begin position="1"/>
        <end position="20"/>
    </location>
</feature>
<name>A0AAQ2Q238_MORBO</name>
<gene>
    <name evidence="2" type="ORF">LP092_12445</name>
    <name evidence="3" type="ORF">LP129_02570</name>
</gene>
<dbReference type="RefSeq" id="WP_078275193.1">
    <property type="nucleotide sequence ID" value="NZ_CP030241.1"/>
</dbReference>
<dbReference type="KEGG" id="mboi:DQF64_02165"/>
<feature type="chain" id="PRO_5043015240" evidence="1">
    <location>
        <begin position="21"/>
        <end position="238"/>
    </location>
</feature>
<dbReference type="Proteomes" id="UP001163632">
    <property type="component" value="Chromosome"/>
</dbReference>
<evidence type="ECO:0000256" key="1">
    <source>
        <dbReference type="SAM" id="SignalP"/>
    </source>
</evidence>
<protein>
    <submittedName>
        <fullName evidence="3">Uncharacterized protein</fullName>
    </submittedName>
</protein>
<organism evidence="3 4">
    <name type="scientific">Moraxella bovis</name>
    <dbReference type="NCBI Taxonomy" id="476"/>
    <lineage>
        <taxon>Bacteria</taxon>
        <taxon>Pseudomonadati</taxon>
        <taxon>Pseudomonadota</taxon>
        <taxon>Gammaproteobacteria</taxon>
        <taxon>Moraxellales</taxon>
        <taxon>Moraxellaceae</taxon>
        <taxon>Moraxella</taxon>
    </lineage>
</organism>
<keyword evidence="5" id="KW-1185">Reference proteome</keyword>
<reference evidence="3 4" key="1">
    <citation type="journal article" date="2022" name="BMC Microbiol.">
        <title>Whole genome sequencing of Moraxella bovis strains from North America reveals two genotypes with different genetic determinants.</title>
        <authorList>
            <person name="Wynn E.L."/>
            <person name="Hille M.M."/>
            <person name="Loy J.D."/>
            <person name="Schuller G."/>
            <person name="Kuhn K.L."/>
            <person name="Dickey A.M."/>
            <person name="Bono J.L."/>
            <person name="Clawson M.L."/>
        </authorList>
    </citation>
    <scope>NUCLEOTIDE SEQUENCE [LARGE SCALE GENOMIC DNA]</scope>
    <source>
        <strain evidence="2">SAM102599</strain>
        <strain evidence="3 4">SAM57978</strain>
    </source>
</reference>
<evidence type="ECO:0000313" key="4">
    <source>
        <dbReference type="Proteomes" id="UP001163283"/>
    </source>
</evidence>
<sequence>MKFLKTILLSSLLLTQATWADSIDLLNKKWSFAKTANADKNISPETTAIKAFKKSYRLIKTTEATNLNAGDYEWRVVYYPFGSHDKIQLINPHPTLEPLNQRVLQIAKDNVAPLTEQNKQRLQGNFSDKQIKQLSQLKHEIVINFGTFEKDVVIQAQEQIRRLIHSPCGYYGKDGETQVRIKVQVNEHGQAMAVYMDMEDTSFSRCLSSHIKRGKYMILNKDGVPVPYSFGAPIHLIV</sequence>
<dbReference type="Proteomes" id="UP001163283">
    <property type="component" value="Chromosome"/>
</dbReference>
<proteinExistence type="predicted"/>
<dbReference type="EMBL" id="CP087830">
    <property type="protein sequence ID" value="UZA02737.1"/>
    <property type="molecule type" value="Genomic_DNA"/>
</dbReference>
<dbReference type="GeneID" id="77187643"/>
<evidence type="ECO:0000313" key="3">
    <source>
        <dbReference type="EMBL" id="UZA52064.1"/>
    </source>
</evidence>